<dbReference type="InterPro" id="IPR036770">
    <property type="entry name" value="Ankyrin_rpt-contain_sf"/>
</dbReference>
<dbReference type="Proteomes" id="UP000248852">
    <property type="component" value="Segment"/>
</dbReference>
<gene>
    <name evidence="1" type="ORF">pqer_cds_386</name>
</gene>
<dbReference type="Gene3D" id="1.25.40.20">
    <property type="entry name" value="Ankyrin repeat-containing domain"/>
    <property type="match status" value="1"/>
</dbReference>
<dbReference type="GeneID" id="36843949"/>
<sequence length="743" mass="81098">MSDSNNSARSDAMDAVAADNLMDIVMHCDDARATATDTQTLVENGIDDQDGVGPRHLPYEVATLVLDRLDAIDAQKCLLDVNVFDLVDPRTEAARQRCMRTKKAVLVRRGDMRALCYLAARGTRFHMRHVQVATTHGHADVAKWLLTRGVQGTRGCGAIESAAAGGHTDVLSCLLAHDCPRSVHKGTLRAALLTATLYGHCDAANLLLSALDAAPEPMMLLAAALAGDVVVIESLLAAHPHWARLCAHVNFCHLTLEASDQWTPSTWSVFWDHRCARRMAAMSHMLRPRVDGAPGWERPTTRRLDLVGAACVSGNVDAVRTLWEAGAGVLGAWCDHLATWAALGGSRDVLAFIASKRAEIERAGDGDAELRSMRVDEVLKAAAISRDVDLVQLAWTLFDRPRPHDVRFLSRHGTDLVRFALDNDVVNLAARAKLVASAAMRDADTTAYLIQHHRDQLGDVLSPGHIWRPESAEAARLLFDHGLVAFTAEDVTHAIREVRTDVVRYLVDERGLGMMPERRCHPAVLTRMLPSTPEPEADGHCRPPSLVIHNCRQADVGFIRRLLDRFVDPAERAHHTDAVLCASVAFDRSDLFEAMIARRAADPTPRTLVFGTPVYSHPTCRLSRPLFERLVVALGAQGIDFRCCCLLPRIGKKCLPIVDDLCRRGLYDPTIECAHLKDASEHPPALVNPNCTVTAVFSRAVIAWLAARGVCLAPIDSGSCAICRGSCDAARPSSHIPGVDEEI</sequence>
<reference evidence="1" key="1">
    <citation type="journal article" date="2018" name="Nat. Commun.">
        <title>Diversity and evolution of the emerging Pandoraviridae family.</title>
        <authorList>
            <person name="Legendre M."/>
            <person name="Fabre E."/>
            <person name="Poirot O."/>
            <person name="Jeudy S."/>
            <person name="Lartigue A."/>
            <person name="Alempic J.M."/>
            <person name="Beucher L."/>
            <person name="Philippe N."/>
            <person name="Bertaux L."/>
            <person name="Christo-Foroux E."/>
            <person name="Labadie K."/>
            <person name="Coute Y."/>
            <person name="Abergel C."/>
            <person name="Claverie J.M."/>
        </authorList>
    </citation>
    <scope>NUCLEOTIDE SEQUENCE [LARGE SCALE GENOMIC DNA]</scope>
    <source>
        <strain evidence="1">Quercus</strain>
    </source>
</reference>
<evidence type="ECO:0000313" key="1">
    <source>
        <dbReference type="EMBL" id="AVK74808.1"/>
    </source>
</evidence>
<accession>A0A2U7U8N4</accession>
<dbReference type="PANTHER" id="PTHR46586">
    <property type="entry name" value="ANKYRIN REPEAT-CONTAINING PROTEIN"/>
    <property type="match status" value="1"/>
</dbReference>
<dbReference type="KEGG" id="vg:36843949"/>
<proteinExistence type="predicted"/>
<dbReference type="InterPro" id="IPR052050">
    <property type="entry name" value="SecEffector_AnkRepeat"/>
</dbReference>
<dbReference type="EMBL" id="MG011689">
    <property type="protein sequence ID" value="AVK74808.1"/>
    <property type="molecule type" value="Genomic_DNA"/>
</dbReference>
<organism evidence="1">
    <name type="scientific">Pandoravirus quercus</name>
    <dbReference type="NCBI Taxonomy" id="2107709"/>
    <lineage>
        <taxon>Viruses</taxon>
        <taxon>Pandoravirus</taxon>
    </lineage>
</organism>
<dbReference type="SUPFAM" id="SSF48403">
    <property type="entry name" value="Ankyrin repeat"/>
    <property type="match status" value="1"/>
</dbReference>
<dbReference type="PANTHER" id="PTHR46586:SF3">
    <property type="entry name" value="ANKYRIN REPEAT-CONTAINING PROTEIN"/>
    <property type="match status" value="1"/>
</dbReference>
<dbReference type="RefSeq" id="YP_009483077.1">
    <property type="nucleotide sequence ID" value="NC_037667.1"/>
</dbReference>
<protein>
    <submittedName>
        <fullName evidence="1">Ankyrin repeat domain containing protein</fullName>
    </submittedName>
</protein>
<name>A0A2U7U8N4_9VIRU</name>